<dbReference type="NCBIfam" id="NF002634">
    <property type="entry name" value="PRK02304.1-3"/>
    <property type="match status" value="1"/>
</dbReference>
<comment type="catalytic activity">
    <reaction evidence="1">
        <text>AMP + diphosphate = 5-phospho-alpha-D-ribose 1-diphosphate + adenine</text>
        <dbReference type="Rhea" id="RHEA:16609"/>
        <dbReference type="ChEBI" id="CHEBI:16708"/>
        <dbReference type="ChEBI" id="CHEBI:33019"/>
        <dbReference type="ChEBI" id="CHEBI:58017"/>
        <dbReference type="ChEBI" id="CHEBI:456215"/>
        <dbReference type="EC" id="2.4.2.7"/>
    </reaction>
</comment>
<evidence type="ECO:0000256" key="9">
    <source>
        <dbReference type="ARBA" id="ARBA00022679"/>
    </source>
</evidence>
<dbReference type="PANTHER" id="PTHR32315:SF3">
    <property type="entry name" value="ADENINE PHOSPHORIBOSYLTRANSFERASE"/>
    <property type="match status" value="1"/>
</dbReference>
<dbReference type="PANTHER" id="PTHR32315">
    <property type="entry name" value="ADENINE PHOSPHORIBOSYLTRANSFERASE"/>
    <property type="match status" value="1"/>
</dbReference>
<sequence length="172" mass="19300">METLKSVIRDIPDFPKEGIIFKDITPLLSNPVSFKKVIDTLKTRYKDNRIDQVVGVEARGFVFASALAYALDCGVVMVRKPGKLPYKTFQETYSLEYGEDSVEIHQDAFEKGQNVVIIDDVLATGGTLAACIDLVNKNFEVNLIEVGFLIELDFLKGRQKLGNVSIYSMMHF</sequence>
<keyword evidence="8" id="KW-0328">Glycosyltransferase</keyword>
<keyword evidence="9" id="KW-0808">Transferase</keyword>
<keyword evidence="10" id="KW-0660">Purine salvage</keyword>
<dbReference type="UniPathway" id="UPA00588">
    <property type="reaction ID" value="UER00646"/>
</dbReference>
<evidence type="ECO:0000256" key="2">
    <source>
        <dbReference type="ARBA" id="ARBA00003968"/>
    </source>
</evidence>
<dbReference type="GO" id="GO:0003999">
    <property type="term" value="F:adenine phosphoribosyltransferase activity"/>
    <property type="evidence" value="ECO:0007669"/>
    <property type="project" value="UniProtKB-EC"/>
</dbReference>
<dbReference type="GO" id="GO:0002055">
    <property type="term" value="F:adenine binding"/>
    <property type="evidence" value="ECO:0007669"/>
    <property type="project" value="TreeGrafter"/>
</dbReference>
<dbReference type="FunFam" id="3.40.50.2020:FF:000021">
    <property type="entry name" value="Adenine phosphoribosyltransferase"/>
    <property type="match status" value="1"/>
</dbReference>
<dbReference type="Pfam" id="PF00156">
    <property type="entry name" value="Pribosyltran"/>
    <property type="match status" value="1"/>
</dbReference>
<evidence type="ECO:0000256" key="10">
    <source>
        <dbReference type="ARBA" id="ARBA00022726"/>
    </source>
</evidence>
<dbReference type="GO" id="GO:0005737">
    <property type="term" value="C:cytoplasm"/>
    <property type="evidence" value="ECO:0007669"/>
    <property type="project" value="UniProtKB-SubCell"/>
</dbReference>
<dbReference type="Gene3D" id="3.40.50.2020">
    <property type="match status" value="1"/>
</dbReference>
<dbReference type="GO" id="GO:0006168">
    <property type="term" value="P:adenine salvage"/>
    <property type="evidence" value="ECO:0007669"/>
    <property type="project" value="InterPro"/>
</dbReference>
<proteinExistence type="inferred from homology"/>
<evidence type="ECO:0000313" key="12">
    <source>
        <dbReference type="EMBL" id="SVC84996.1"/>
    </source>
</evidence>
<comment type="similarity">
    <text evidence="5">Belongs to the purine/pyrimidine phosphoribosyltransferase family.</text>
</comment>
<evidence type="ECO:0000256" key="8">
    <source>
        <dbReference type="ARBA" id="ARBA00022676"/>
    </source>
</evidence>
<dbReference type="InterPro" id="IPR000836">
    <property type="entry name" value="PRTase_dom"/>
</dbReference>
<reference evidence="12" key="1">
    <citation type="submission" date="2018-05" db="EMBL/GenBank/DDBJ databases">
        <authorList>
            <person name="Lanie J.A."/>
            <person name="Ng W.-L."/>
            <person name="Kazmierczak K.M."/>
            <person name="Andrzejewski T.M."/>
            <person name="Davidsen T.M."/>
            <person name="Wayne K.J."/>
            <person name="Tettelin H."/>
            <person name="Glass J.I."/>
            <person name="Rusch D."/>
            <person name="Podicherti R."/>
            <person name="Tsui H.-C.T."/>
            <person name="Winkler M.E."/>
        </authorList>
    </citation>
    <scope>NUCLEOTIDE SEQUENCE</scope>
</reference>
<comment type="pathway">
    <text evidence="4">Purine metabolism; AMP biosynthesis via salvage pathway; AMP from adenine: step 1/1.</text>
</comment>
<dbReference type="HAMAP" id="MF_00004">
    <property type="entry name" value="Aden_phosphoribosyltr"/>
    <property type="match status" value="1"/>
</dbReference>
<name>A0A382QHS3_9ZZZZ</name>
<accession>A0A382QHS3</accession>
<organism evidence="12">
    <name type="scientific">marine metagenome</name>
    <dbReference type="NCBI Taxonomy" id="408172"/>
    <lineage>
        <taxon>unclassified sequences</taxon>
        <taxon>metagenomes</taxon>
        <taxon>ecological metagenomes</taxon>
    </lineage>
</organism>
<feature type="domain" description="Phosphoribosyltransferase" evidence="11">
    <location>
        <begin position="27"/>
        <end position="142"/>
    </location>
</feature>
<evidence type="ECO:0000256" key="1">
    <source>
        <dbReference type="ARBA" id="ARBA00000868"/>
    </source>
</evidence>
<dbReference type="InterPro" id="IPR029057">
    <property type="entry name" value="PRTase-like"/>
</dbReference>
<dbReference type="AlphaFoldDB" id="A0A382QHS3"/>
<evidence type="ECO:0000256" key="6">
    <source>
        <dbReference type="ARBA" id="ARBA00011893"/>
    </source>
</evidence>
<gene>
    <name evidence="12" type="ORF">METZ01_LOCUS337850</name>
</gene>
<dbReference type="GO" id="GO:0006166">
    <property type="term" value="P:purine ribonucleoside salvage"/>
    <property type="evidence" value="ECO:0007669"/>
    <property type="project" value="UniProtKB-KW"/>
</dbReference>
<evidence type="ECO:0000256" key="3">
    <source>
        <dbReference type="ARBA" id="ARBA00004496"/>
    </source>
</evidence>
<evidence type="ECO:0000256" key="5">
    <source>
        <dbReference type="ARBA" id="ARBA00008391"/>
    </source>
</evidence>
<keyword evidence="7" id="KW-0963">Cytoplasm</keyword>
<dbReference type="NCBIfam" id="TIGR01090">
    <property type="entry name" value="apt"/>
    <property type="match status" value="1"/>
</dbReference>
<protein>
    <recommendedName>
        <fullName evidence="6">adenine phosphoribosyltransferase</fullName>
        <ecNumber evidence="6">2.4.2.7</ecNumber>
    </recommendedName>
</protein>
<dbReference type="EC" id="2.4.2.7" evidence="6"/>
<comment type="subcellular location">
    <subcellularLocation>
        <location evidence="3">Cytoplasm</location>
    </subcellularLocation>
</comment>
<dbReference type="SUPFAM" id="SSF53271">
    <property type="entry name" value="PRTase-like"/>
    <property type="match status" value="1"/>
</dbReference>
<dbReference type="InterPro" id="IPR050054">
    <property type="entry name" value="UPRTase/APRTase"/>
</dbReference>
<comment type="function">
    <text evidence="2">Catalyzes a salvage reaction resulting in the formation of AMP, that is energically less costly than de novo synthesis.</text>
</comment>
<evidence type="ECO:0000259" key="11">
    <source>
        <dbReference type="Pfam" id="PF00156"/>
    </source>
</evidence>
<dbReference type="CDD" id="cd06223">
    <property type="entry name" value="PRTases_typeI"/>
    <property type="match status" value="1"/>
</dbReference>
<dbReference type="EMBL" id="UINC01114587">
    <property type="protein sequence ID" value="SVC84996.1"/>
    <property type="molecule type" value="Genomic_DNA"/>
</dbReference>
<dbReference type="GO" id="GO:0016208">
    <property type="term" value="F:AMP binding"/>
    <property type="evidence" value="ECO:0007669"/>
    <property type="project" value="TreeGrafter"/>
</dbReference>
<evidence type="ECO:0000256" key="7">
    <source>
        <dbReference type="ARBA" id="ARBA00022490"/>
    </source>
</evidence>
<dbReference type="GO" id="GO:0044209">
    <property type="term" value="P:AMP salvage"/>
    <property type="evidence" value="ECO:0007669"/>
    <property type="project" value="UniProtKB-UniPathway"/>
</dbReference>
<dbReference type="InterPro" id="IPR005764">
    <property type="entry name" value="Ade_phspho_trans"/>
</dbReference>
<dbReference type="NCBIfam" id="NF002636">
    <property type="entry name" value="PRK02304.1-5"/>
    <property type="match status" value="1"/>
</dbReference>
<evidence type="ECO:0000256" key="4">
    <source>
        <dbReference type="ARBA" id="ARBA00004659"/>
    </source>
</evidence>